<evidence type="ECO:0000313" key="3">
    <source>
        <dbReference type="Proteomes" id="UP000467841"/>
    </source>
</evidence>
<dbReference type="AlphaFoldDB" id="A0A6D2IXF0"/>
<organism evidence="2 3">
    <name type="scientific">Microthlaspi erraticum</name>
    <dbReference type="NCBI Taxonomy" id="1685480"/>
    <lineage>
        <taxon>Eukaryota</taxon>
        <taxon>Viridiplantae</taxon>
        <taxon>Streptophyta</taxon>
        <taxon>Embryophyta</taxon>
        <taxon>Tracheophyta</taxon>
        <taxon>Spermatophyta</taxon>
        <taxon>Magnoliopsida</taxon>
        <taxon>eudicotyledons</taxon>
        <taxon>Gunneridae</taxon>
        <taxon>Pentapetalae</taxon>
        <taxon>rosids</taxon>
        <taxon>malvids</taxon>
        <taxon>Brassicales</taxon>
        <taxon>Brassicaceae</taxon>
        <taxon>Coluteocarpeae</taxon>
        <taxon>Microthlaspi</taxon>
    </lineage>
</organism>
<accession>A0A6D2IXF0</accession>
<proteinExistence type="predicted"/>
<sequence length="97" mass="10436">MAKNLNSIISFTVLLLVILMASNEILQSEATRNGQGKCLPRGCKSTPMFSEECGPEPFTGSNNDCCHCCVTKYGKDAVCKGVVEGAESHCHCYKESA</sequence>
<reference evidence="2" key="1">
    <citation type="submission" date="2020-01" db="EMBL/GenBank/DDBJ databases">
        <authorList>
            <person name="Mishra B."/>
        </authorList>
    </citation>
    <scope>NUCLEOTIDE SEQUENCE [LARGE SCALE GENOMIC DNA]</scope>
</reference>
<dbReference type="EMBL" id="CACVBM020001085">
    <property type="protein sequence ID" value="CAA7029620.1"/>
    <property type="molecule type" value="Genomic_DNA"/>
</dbReference>
<keyword evidence="3" id="KW-1185">Reference proteome</keyword>
<evidence type="ECO:0008006" key="4">
    <source>
        <dbReference type="Google" id="ProtNLM"/>
    </source>
</evidence>
<comment type="caution">
    <text evidence="2">The sequence shown here is derived from an EMBL/GenBank/DDBJ whole genome shotgun (WGS) entry which is preliminary data.</text>
</comment>
<feature type="chain" id="PRO_5025534423" description="Defensin-like protein" evidence="1">
    <location>
        <begin position="31"/>
        <end position="97"/>
    </location>
</feature>
<gene>
    <name evidence="2" type="ORF">MERR_LOCUS16855</name>
</gene>
<dbReference type="Proteomes" id="UP000467841">
    <property type="component" value="Unassembled WGS sequence"/>
</dbReference>
<evidence type="ECO:0000256" key="1">
    <source>
        <dbReference type="SAM" id="SignalP"/>
    </source>
</evidence>
<protein>
    <recommendedName>
        <fullName evidence="4">Defensin-like protein</fullName>
    </recommendedName>
</protein>
<dbReference type="OrthoDB" id="1021922at2759"/>
<keyword evidence="1" id="KW-0732">Signal</keyword>
<feature type="signal peptide" evidence="1">
    <location>
        <begin position="1"/>
        <end position="30"/>
    </location>
</feature>
<name>A0A6D2IXF0_9BRAS</name>
<evidence type="ECO:0000313" key="2">
    <source>
        <dbReference type="EMBL" id="CAA7029620.1"/>
    </source>
</evidence>